<protein>
    <submittedName>
        <fullName evidence="3">Uncharacterized protein</fullName>
    </submittedName>
</protein>
<proteinExistence type="predicted"/>
<feature type="region of interest" description="Disordered" evidence="1">
    <location>
        <begin position="129"/>
        <end position="150"/>
    </location>
</feature>
<dbReference type="EMBL" id="WHUW01000009">
    <property type="protein sequence ID" value="KAF8442327.1"/>
    <property type="molecule type" value="Genomic_DNA"/>
</dbReference>
<organism evidence="3 4">
    <name type="scientific">Boletus edulis BED1</name>
    <dbReference type="NCBI Taxonomy" id="1328754"/>
    <lineage>
        <taxon>Eukaryota</taxon>
        <taxon>Fungi</taxon>
        <taxon>Dikarya</taxon>
        <taxon>Basidiomycota</taxon>
        <taxon>Agaricomycotina</taxon>
        <taxon>Agaricomycetes</taxon>
        <taxon>Agaricomycetidae</taxon>
        <taxon>Boletales</taxon>
        <taxon>Boletineae</taxon>
        <taxon>Boletaceae</taxon>
        <taxon>Boletoideae</taxon>
        <taxon>Boletus</taxon>
    </lineage>
</organism>
<feature type="region of interest" description="Disordered" evidence="1">
    <location>
        <begin position="82"/>
        <end position="107"/>
    </location>
</feature>
<reference evidence="3" key="1">
    <citation type="submission" date="2019-10" db="EMBL/GenBank/DDBJ databases">
        <authorList>
            <consortium name="DOE Joint Genome Institute"/>
            <person name="Kuo A."/>
            <person name="Miyauchi S."/>
            <person name="Kiss E."/>
            <person name="Drula E."/>
            <person name="Kohler A."/>
            <person name="Sanchez-Garcia M."/>
            <person name="Andreopoulos B."/>
            <person name="Barry K.W."/>
            <person name="Bonito G."/>
            <person name="Buee M."/>
            <person name="Carver A."/>
            <person name="Chen C."/>
            <person name="Cichocki N."/>
            <person name="Clum A."/>
            <person name="Culley D."/>
            <person name="Crous P.W."/>
            <person name="Fauchery L."/>
            <person name="Girlanda M."/>
            <person name="Hayes R."/>
            <person name="Keri Z."/>
            <person name="LaButti K."/>
            <person name="Lipzen A."/>
            <person name="Lombard V."/>
            <person name="Magnuson J."/>
            <person name="Maillard F."/>
            <person name="Morin E."/>
            <person name="Murat C."/>
            <person name="Nolan M."/>
            <person name="Ohm R."/>
            <person name="Pangilinan J."/>
            <person name="Pereira M."/>
            <person name="Perotto S."/>
            <person name="Peter M."/>
            <person name="Riley R."/>
            <person name="Sitrit Y."/>
            <person name="Stielow B."/>
            <person name="Szollosi G."/>
            <person name="Zifcakova L."/>
            <person name="Stursova M."/>
            <person name="Spatafora J.W."/>
            <person name="Tedersoo L."/>
            <person name="Vaario L.-M."/>
            <person name="Yamada A."/>
            <person name="Yan M."/>
            <person name="Wang P."/>
            <person name="Xu J."/>
            <person name="Bruns T."/>
            <person name="Baldrian P."/>
            <person name="Vilgalys R."/>
            <person name="Henrissat B."/>
            <person name="Grigoriev I.V."/>
            <person name="Hibbett D."/>
            <person name="Nagy L.G."/>
            <person name="Martin F.M."/>
        </authorList>
    </citation>
    <scope>NUCLEOTIDE SEQUENCE</scope>
    <source>
        <strain evidence="3">BED1</strain>
    </source>
</reference>
<sequence>MSVVVVQHVFAFFGNVWSCILTLVRSLLALFALRRRTSDPFSLPTANRTPNDALARASSHLRPILLTPRSISLSRARTRSATSTILPAHSENPVTSASAPQRASPKLDPHDAELGLIIVTPSDFPGLPAASATSFREGTPDTSHTGSSYVPLTPPDRCYLAPLPPAIGSPYTEPWPTSGPLEHGKPRLPGSPLKVSTNTDAAFPEPKVAPIASPPPGRWSPLQIWTSTPCKTDSPVLADPILASPFDPSPVLTTVSQALISRSQSSIQPYDDAANSSVSSVPSPLVDDAHRQCQYQHYRTRALVPRFHQPDAYACMWRRHGARLPGKPDRTHAFARSQSHADVGAAAWYDADAYVLSPVTALSPPLSEDEDDMPLGRLKERLAHKGEGASVGLALSLSGGIGARVSPRTRRMSEGCLLAMSESTPTRVGVGARSGRQVLSVGLDSSGDGVRDWLDALSLWFNPEQKDAVPSVDVVAD</sequence>
<dbReference type="AlphaFoldDB" id="A0AAD4GGE0"/>
<name>A0AAD4GGE0_BOLED</name>
<evidence type="ECO:0000313" key="3">
    <source>
        <dbReference type="EMBL" id="KAF8442327.1"/>
    </source>
</evidence>
<reference evidence="3" key="2">
    <citation type="journal article" date="2020" name="Nat. Commun.">
        <title>Large-scale genome sequencing of mycorrhizal fungi provides insights into the early evolution of symbiotic traits.</title>
        <authorList>
            <person name="Miyauchi S."/>
            <person name="Kiss E."/>
            <person name="Kuo A."/>
            <person name="Drula E."/>
            <person name="Kohler A."/>
            <person name="Sanchez-Garcia M."/>
            <person name="Morin E."/>
            <person name="Andreopoulos B."/>
            <person name="Barry K.W."/>
            <person name="Bonito G."/>
            <person name="Buee M."/>
            <person name="Carver A."/>
            <person name="Chen C."/>
            <person name="Cichocki N."/>
            <person name="Clum A."/>
            <person name="Culley D."/>
            <person name="Crous P.W."/>
            <person name="Fauchery L."/>
            <person name="Girlanda M."/>
            <person name="Hayes R.D."/>
            <person name="Keri Z."/>
            <person name="LaButti K."/>
            <person name="Lipzen A."/>
            <person name="Lombard V."/>
            <person name="Magnuson J."/>
            <person name="Maillard F."/>
            <person name="Murat C."/>
            <person name="Nolan M."/>
            <person name="Ohm R.A."/>
            <person name="Pangilinan J."/>
            <person name="Pereira M.F."/>
            <person name="Perotto S."/>
            <person name="Peter M."/>
            <person name="Pfister S."/>
            <person name="Riley R."/>
            <person name="Sitrit Y."/>
            <person name="Stielow J.B."/>
            <person name="Szollosi G."/>
            <person name="Zifcakova L."/>
            <person name="Stursova M."/>
            <person name="Spatafora J.W."/>
            <person name="Tedersoo L."/>
            <person name="Vaario L.M."/>
            <person name="Yamada A."/>
            <person name="Yan M."/>
            <person name="Wang P."/>
            <person name="Xu J."/>
            <person name="Bruns T."/>
            <person name="Baldrian P."/>
            <person name="Vilgalys R."/>
            <person name="Dunand C."/>
            <person name="Henrissat B."/>
            <person name="Grigoriev I.V."/>
            <person name="Hibbett D."/>
            <person name="Nagy L.G."/>
            <person name="Martin F.M."/>
        </authorList>
    </citation>
    <scope>NUCLEOTIDE SEQUENCE</scope>
    <source>
        <strain evidence="3">BED1</strain>
    </source>
</reference>
<gene>
    <name evidence="3" type="ORF">L210DRAFT_3644449</name>
</gene>
<keyword evidence="2" id="KW-1133">Transmembrane helix</keyword>
<dbReference type="Proteomes" id="UP001194468">
    <property type="component" value="Unassembled WGS sequence"/>
</dbReference>
<evidence type="ECO:0000256" key="1">
    <source>
        <dbReference type="SAM" id="MobiDB-lite"/>
    </source>
</evidence>
<feature type="compositionally biased region" description="Polar residues" evidence="1">
    <location>
        <begin position="131"/>
        <end position="150"/>
    </location>
</feature>
<feature type="transmembrane region" description="Helical" evidence="2">
    <location>
        <begin position="12"/>
        <end position="33"/>
    </location>
</feature>
<feature type="compositionally biased region" description="Polar residues" evidence="1">
    <location>
        <begin position="92"/>
        <end position="101"/>
    </location>
</feature>
<keyword evidence="2" id="KW-0472">Membrane</keyword>
<evidence type="ECO:0000313" key="4">
    <source>
        <dbReference type="Proteomes" id="UP001194468"/>
    </source>
</evidence>
<accession>A0AAD4GGE0</accession>
<keyword evidence="4" id="KW-1185">Reference proteome</keyword>
<comment type="caution">
    <text evidence="3">The sequence shown here is derived from an EMBL/GenBank/DDBJ whole genome shotgun (WGS) entry which is preliminary data.</text>
</comment>
<keyword evidence="2" id="KW-0812">Transmembrane</keyword>
<evidence type="ECO:0000256" key="2">
    <source>
        <dbReference type="SAM" id="Phobius"/>
    </source>
</evidence>